<dbReference type="InterPro" id="IPR010920">
    <property type="entry name" value="LSM_dom_sf"/>
</dbReference>
<organism evidence="9 10">
    <name type="scientific">Roseimaritima ulvae</name>
    <dbReference type="NCBI Taxonomy" id="980254"/>
    <lineage>
        <taxon>Bacteria</taxon>
        <taxon>Pseudomonadati</taxon>
        <taxon>Planctomycetota</taxon>
        <taxon>Planctomycetia</taxon>
        <taxon>Pirellulales</taxon>
        <taxon>Pirellulaceae</taxon>
        <taxon>Roseimaritima</taxon>
    </lineage>
</organism>
<dbReference type="EMBL" id="CP042914">
    <property type="protein sequence ID" value="QEG41832.1"/>
    <property type="molecule type" value="Genomic_DNA"/>
</dbReference>
<keyword evidence="10" id="KW-1185">Reference proteome</keyword>
<evidence type="ECO:0000256" key="3">
    <source>
        <dbReference type="ARBA" id="ARBA00022692"/>
    </source>
</evidence>
<keyword evidence="4 7" id="KW-1133">Transmembrane helix</keyword>
<dbReference type="InterPro" id="IPR045275">
    <property type="entry name" value="MscS_archaea/bacteria_type"/>
</dbReference>
<dbReference type="InterPro" id="IPR006685">
    <property type="entry name" value="MscS_channel_2nd"/>
</dbReference>
<feature type="domain" description="Mechanosensitive ion channel MscS" evidence="8">
    <location>
        <begin position="198"/>
        <end position="264"/>
    </location>
</feature>
<feature type="compositionally biased region" description="Polar residues" evidence="6">
    <location>
        <begin position="1"/>
        <end position="10"/>
    </location>
</feature>
<evidence type="ECO:0000256" key="1">
    <source>
        <dbReference type="ARBA" id="ARBA00004141"/>
    </source>
</evidence>
<dbReference type="Gene3D" id="1.10.287.1260">
    <property type="match status" value="1"/>
</dbReference>
<feature type="transmembrane region" description="Helical" evidence="7">
    <location>
        <begin position="180"/>
        <end position="196"/>
    </location>
</feature>
<dbReference type="PANTHER" id="PTHR30221:SF1">
    <property type="entry name" value="SMALL-CONDUCTANCE MECHANOSENSITIVE CHANNEL"/>
    <property type="match status" value="1"/>
</dbReference>
<dbReference type="Gene3D" id="2.30.30.60">
    <property type="match status" value="1"/>
</dbReference>
<dbReference type="InterPro" id="IPR011014">
    <property type="entry name" value="MscS_channel_TM-2"/>
</dbReference>
<evidence type="ECO:0000256" key="2">
    <source>
        <dbReference type="ARBA" id="ARBA00008017"/>
    </source>
</evidence>
<feature type="region of interest" description="Disordered" evidence="6">
    <location>
        <begin position="1"/>
        <end position="97"/>
    </location>
</feature>
<keyword evidence="5 7" id="KW-0472">Membrane</keyword>
<name>A0A5B9QV52_9BACT</name>
<dbReference type="InterPro" id="IPR023408">
    <property type="entry name" value="MscS_beta-dom_sf"/>
</dbReference>
<dbReference type="SUPFAM" id="SSF50182">
    <property type="entry name" value="Sm-like ribonucleoproteins"/>
    <property type="match status" value="1"/>
</dbReference>
<gene>
    <name evidence="9" type="primary">yfkC</name>
    <name evidence="9" type="ORF">UC8_38600</name>
</gene>
<feature type="compositionally biased region" description="Polar residues" evidence="6">
    <location>
        <begin position="53"/>
        <end position="76"/>
    </location>
</feature>
<dbReference type="GO" id="GO:0008381">
    <property type="term" value="F:mechanosensitive monoatomic ion channel activity"/>
    <property type="evidence" value="ECO:0007669"/>
    <property type="project" value="InterPro"/>
</dbReference>
<accession>A0A5B9QV52</accession>
<dbReference type="AlphaFoldDB" id="A0A5B9QV52"/>
<feature type="transmembrane region" description="Helical" evidence="7">
    <location>
        <begin position="114"/>
        <end position="135"/>
    </location>
</feature>
<protein>
    <submittedName>
        <fullName evidence="9">Putative MscS family protein YfkC</fullName>
    </submittedName>
</protein>
<evidence type="ECO:0000313" key="9">
    <source>
        <dbReference type="EMBL" id="QEG41832.1"/>
    </source>
</evidence>
<evidence type="ECO:0000256" key="6">
    <source>
        <dbReference type="SAM" id="MobiDB-lite"/>
    </source>
</evidence>
<evidence type="ECO:0000259" key="8">
    <source>
        <dbReference type="Pfam" id="PF00924"/>
    </source>
</evidence>
<dbReference type="Proteomes" id="UP000325286">
    <property type="component" value="Chromosome"/>
</dbReference>
<comment type="similarity">
    <text evidence="2">Belongs to the MscS (TC 1.A.23) family.</text>
</comment>
<dbReference type="SUPFAM" id="SSF82861">
    <property type="entry name" value="Mechanosensitive channel protein MscS (YggB), transmembrane region"/>
    <property type="match status" value="1"/>
</dbReference>
<dbReference type="Pfam" id="PF00924">
    <property type="entry name" value="MS_channel_2nd"/>
    <property type="match status" value="1"/>
</dbReference>
<keyword evidence="3 7" id="KW-0812">Transmembrane</keyword>
<evidence type="ECO:0000256" key="7">
    <source>
        <dbReference type="SAM" id="Phobius"/>
    </source>
</evidence>
<evidence type="ECO:0000256" key="4">
    <source>
        <dbReference type="ARBA" id="ARBA00022989"/>
    </source>
</evidence>
<dbReference type="PANTHER" id="PTHR30221">
    <property type="entry name" value="SMALL-CONDUCTANCE MECHANOSENSITIVE CHANNEL"/>
    <property type="match status" value="1"/>
</dbReference>
<evidence type="ECO:0000256" key="5">
    <source>
        <dbReference type="ARBA" id="ARBA00023136"/>
    </source>
</evidence>
<evidence type="ECO:0000313" key="10">
    <source>
        <dbReference type="Proteomes" id="UP000325286"/>
    </source>
</evidence>
<comment type="subcellular location">
    <subcellularLocation>
        <location evidence="1">Membrane</location>
        <topology evidence="1">Multi-pass membrane protein</topology>
    </subcellularLocation>
</comment>
<sequence length="368" mass="40287">MNQSETQTAGESGPAEQESATNDRDKSGFERLGDEIAEATGLGSNDTGEPKTSVVNEDGSNSDAVQQQANAQSLEQKTVDDGGLTEETTSADTQAEETQEDAVQLINDLQEINFLHIIVIVFLAWFVIWLARRLLPLLAERGPSQARLYILNAVPIIRLATMTVALLWVFPIIFRVNFENFLIIAGGASVAIGFAFKDYVSSLIAGIIAVFERPYRPGDWVKIGDDCGEVRSVGLRSLCLQTASDDLVTVPHTRIWDENISNANNGERTLMCVANFYVHPDHDANAIREALREVAMTSAYLEYGKPVLVMLADEPFATHYKVKAYPFDLRDQFAFISDLTARGKHAIRRAGGKSVAAPLASIATENAH</sequence>
<feature type="compositionally biased region" description="Basic and acidic residues" evidence="6">
    <location>
        <begin position="21"/>
        <end position="34"/>
    </location>
</feature>
<proteinExistence type="inferred from homology"/>
<reference evidence="9 10" key="1">
    <citation type="submission" date="2019-08" db="EMBL/GenBank/DDBJ databases">
        <title>Deep-cultivation of Planctomycetes and their phenomic and genomic characterization uncovers novel biology.</title>
        <authorList>
            <person name="Wiegand S."/>
            <person name="Jogler M."/>
            <person name="Boedeker C."/>
            <person name="Pinto D."/>
            <person name="Vollmers J."/>
            <person name="Rivas-Marin E."/>
            <person name="Kohn T."/>
            <person name="Peeters S.H."/>
            <person name="Heuer A."/>
            <person name="Rast P."/>
            <person name="Oberbeckmann S."/>
            <person name="Bunk B."/>
            <person name="Jeske O."/>
            <person name="Meyerdierks A."/>
            <person name="Storesund J.E."/>
            <person name="Kallscheuer N."/>
            <person name="Luecker S."/>
            <person name="Lage O.M."/>
            <person name="Pohl T."/>
            <person name="Merkel B.J."/>
            <person name="Hornburger P."/>
            <person name="Mueller R.-W."/>
            <person name="Bruemmer F."/>
            <person name="Labrenz M."/>
            <person name="Spormann A.M."/>
            <person name="Op den Camp H."/>
            <person name="Overmann J."/>
            <person name="Amann R."/>
            <person name="Jetten M.S.M."/>
            <person name="Mascher T."/>
            <person name="Medema M.H."/>
            <person name="Devos D.P."/>
            <person name="Kaster A.-K."/>
            <person name="Ovreas L."/>
            <person name="Rohde M."/>
            <person name="Galperin M.Y."/>
            <person name="Jogler C."/>
        </authorList>
    </citation>
    <scope>NUCLEOTIDE SEQUENCE [LARGE SCALE GENOMIC DNA]</scope>
    <source>
        <strain evidence="9 10">UC8</strain>
    </source>
</reference>
<dbReference type="RefSeq" id="WP_084426961.1">
    <property type="nucleotide sequence ID" value="NZ_CP042914.1"/>
</dbReference>
<dbReference type="GO" id="GO:0016020">
    <property type="term" value="C:membrane"/>
    <property type="evidence" value="ECO:0007669"/>
    <property type="project" value="UniProtKB-SubCell"/>
</dbReference>
<dbReference type="KEGG" id="rul:UC8_38600"/>
<dbReference type="OrthoDB" id="9775207at2"/>
<feature type="transmembrane region" description="Helical" evidence="7">
    <location>
        <begin position="156"/>
        <end position="174"/>
    </location>
</feature>